<comment type="similarity">
    <text evidence="2">Belongs to the FAD-dependent glycerol-3-phosphate dehydrogenase family.</text>
</comment>
<organism evidence="8 9">
    <name type="scientific">Thermus thermamylovorans</name>
    <dbReference type="NCBI Taxonomy" id="2509362"/>
    <lineage>
        <taxon>Bacteria</taxon>
        <taxon>Thermotogati</taxon>
        <taxon>Deinococcota</taxon>
        <taxon>Deinococci</taxon>
        <taxon>Thermales</taxon>
        <taxon>Thermaceae</taxon>
        <taxon>Thermus</taxon>
    </lineage>
</organism>
<dbReference type="InterPro" id="IPR006076">
    <property type="entry name" value="FAD-dep_OxRdtase"/>
</dbReference>
<comment type="cofactor">
    <cofactor evidence="1">
        <name>FAD</name>
        <dbReference type="ChEBI" id="CHEBI:57692"/>
    </cofactor>
</comment>
<comment type="caution">
    <text evidence="8">The sequence shown here is derived from an EMBL/GenBank/DDBJ whole genome shotgun (WGS) entry which is preliminary data.</text>
</comment>
<dbReference type="GO" id="GO:0006072">
    <property type="term" value="P:glycerol-3-phosphate metabolic process"/>
    <property type="evidence" value="ECO:0007669"/>
    <property type="project" value="InterPro"/>
</dbReference>
<keyword evidence="3" id="KW-0285">Flavoprotein</keyword>
<protein>
    <submittedName>
        <fullName evidence="8">FAD-dependent oxidoreductase</fullName>
    </submittedName>
</protein>
<keyword evidence="9" id="KW-1185">Reference proteome</keyword>
<evidence type="ECO:0000256" key="4">
    <source>
        <dbReference type="ARBA" id="ARBA00022827"/>
    </source>
</evidence>
<dbReference type="Gene3D" id="1.10.8.870">
    <property type="entry name" value="Alpha-glycerophosphate oxidase, cap domain"/>
    <property type="match status" value="1"/>
</dbReference>
<dbReference type="SUPFAM" id="SSF51905">
    <property type="entry name" value="FAD/NAD(P)-binding domain"/>
    <property type="match status" value="1"/>
</dbReference>
<dbReference type="InterPro" id="IPR031656">
    <property type="entry name" value="DAO_C"/>
</dbReference>
<dbReference type="PANTHER" id="PTHR11985">
    <property type="entry name" value="GLYCEROL-3-PHOSPHATE DEHYDROGENASE"/>
    <property type="match status" value="1"/>
</dbReference>
<dbReference type="SUPFAM" id="SSF54373">
    <property type="entry name" value="FAD-linked reductases, C-terminal domain"/>
    <property type="match status" value="1"/>
</dbReference>
<dbReference type="Pfam" id="PF16901">
    <property type="entry name" value="DAO_C"/>
    <property type="match status" value="1"/>
</dbReference>
<reference evidence="8 9" key="1">
    <citation type="submission" date="2019-02" db="EMBL/GenBank/DDBJ databases">
        <title>Thermus sp. a novel from hot spring.</title>
        <authorList>
            <person name="Zhao Z."/>
        </authorList>
    </citation>
    <scope>NUCLEOTIDE SEQUENCE [LARGE SCALE GENOMIC DNA]</scope>
    <source>
        <strain evidence="8 9">CFH 72773T</strain>
    </source>
</reference>
<feature type="domain" description="Alpha-glycerophosphate oxidase C-terminal" evidence="7">
    <location>
        <begin position="405"/>
        <end position="497"/>
    </location>
</feature>
<dbReference type="InterPro" id="IPR038299">
    <property type="entry name" value="DAO_C_sf"/>
</dbReference>
<gene>
    <name evidence="8" type="ORF">ETP66_01710</name>
</gene>
<sequence length="512" mass="56196">MTPSREELWEHLKEPLDLLVIGGGATGAGVLWEATLRGLRAALVEAGDFASGTSSRSTKLLHGGVRYLELAVRRRDRRQLRLVADALRERRVVLDLAPHLARPLPLLTPLFRPLELPYYGLGLKLYDLLAGRRQLAPSRYAPPKEVRALFPDLPPTLGGVLYWDGQFADHRLNLALVLSALERGAVALNHAEATGFLRKGGRVQGAAVRDRLTGKEVEVYAKAVVNAAGPQADRVRHLLDPHLPPLLTPSSGAHLVLDYPLQVGLLLPRTRDGRVLFLLPYRGKALLGTTDLPAEAAACPLPREEEVAYLLEEVRPYLGDLSGRVRAAWAGLRPLVGQGETRLLVRDHLILEERGLYTLTGGKWTTFRLMALDLLERLARDLSLSLPPSESHRTPLVGSGPRPALPLPKEVVEHLWATYGALAPRVAALGERPLLPGLPYLEGEVAWAVRAELARKPLDVLARRLGLALLDQKGAEAALPRVVDLMAPLLGWGEEERRARLEEARRCLPALC</sequence>
<dbReference type="GO" id="GO:0004368">
    <property type="term" value="F:glycerol-3-phosphate dehydrogenase (quinone) activity"/>
    <property type="evidence" value="ECO:0007669"/>
    <property type="project" value="InterPro"/>
</dbReference>
<dbReference type="EMBL" id="SIJL01000002">
    <property type="protein sequence ID" value="TBH21350.1"/>
    <property type="molecule type" value="Genomic_DNA"/>
</dbReference>
<dbReference type="Proteomes" id="UP000292858">
    <property type="component" value="Unassembled WGS sequence"/>
</dbReference>
<evidence type="ECO:0000256" key="2">
    <source>
        <dbReference type="ARBA" id="ARBA00007330"/>
    </source>
</evidence>
<dbReference type="OrthoDB" id="9766796at2"/>
<evidence type="ECO:0000313" key="9">
    <source>
        <dbReference type="Proteomes" id="UP000292858"/>
    </source>
</evidence>
<dbReference type="RefSeq" id="WP_130840024.1">
    <property type="nucleotide sequence ID" value="NZ_SIJL01000002.1"/>
</dbReference>
<keyword evidence="4" id="KW-0274">FAD</keyword>
<evidence type="ECO:0000259" key="7">
    <source>
        <dbReference type="Pfam" id="PF16901"/>
    </source>
</evidence>
<evidence type="ECO:0000256" key="5">
    <source>
        <dbReference type="ARBA" id="ARBA00023002"/>
    </source>
</evidence>
<evidence type="ECO:0000313" key="8">
    <source>
        <dbReference type="EMBL" id="TBH21350.1"/>
    </source>
</evidence>
<evidence type="ECO:0000256" key="1">
    <source>
        <dbReference type="ARBA" id="ARBA00001974"/>
    </source>
</evidence>
<accession>A0A4Q9B5P5</accession>
<dbReference type="PRINTS" id="PR01001">
    <property type="entry name" value="FADG3PDH"/>
</dbReference>
<evidence type="ECO:0000256" key="3">
    <source>
        <dbReference type="ARBA" id="ARBA00022630"/>
    </source>
</evidence>
<dbReference type="InterPro" id="IPR000447">
    <property type="entry name" value="G3P_DH_FAD-dep"/>
</dbReference>
<dbReference type="InterPro" id="IPR036188">
    <property type="entry name" value="FAD/NAD-bd_sf"/>
</dbReference>
<feature type="domain" description="FAD dependent oxidoreductase" evidence="6">
    <location>
        <begin position="17"/>
        <end position="362"/>
    </location>
</feature>
<proteinExistence type="inferred from homology"/>
<evidence type="ECO:0000259" key="6">
    <source>
        <dbReference type="Pfam" id="PF01266"/>
    </source>
</evidence>
<name>A0A4Q9B5P5_9DEIN</name>
<dbReference type="Pfam" id="PF01266">
    <property type="entry name" value="DAO"/>
    <property type="match status" value="1"/>
</dbReference>
<dbReference type="Gene3D" id="3.50.50.60">
    <property type="entry name" value="FAD/NAD(P)-binding domain"/>
    <property type="match status" value="1"/>
</dbReference>
<keyword evidence="5" id="KW-0560">Oxidoreductase</keyword>
<dbReference type="Gene3D" id="3.30.9.10">
    <property type="entry name" value="D-Amino Acid Oxidase, subunit A, domain 2"/>
    <property type="match status" value="1"/>
</dbReference>
<dbReference type="AlphaFoldDB" id="A0A4Q9B5P5"/>
<dbReference type="PANTHER" id="PTHR11985:SF15">
    <property type="entry name" value="GLYCEROL-3-PHOSPHATE DEHYDROGENASE, MITOCHONDRIAL"/>
    <property type="match status" value="1"/>
</dbReference>